<dbReference type="InterPro" id="IPR027417">
    <property type="entry name" value="P-loop_NTPase"/>
</dbReference>
<dbReference type="EMBL" id="BTSX01000006">
    <property type="protein sequence ID" value="GMT07851.1"/>
    <property type="molecule type" value="Genomic_DNA"/>
</dbReference>
<keyword evidence="7" id="KW-0547">Nucleotide-binding</keyword>
<dbReference type="InterPro" id="IPR011992">
    <property type="entry name" value="EF-hand-dom_pair"/>
</dbReference>
<feature type="domain" description="EF-hand" evidence="14">
    <location>
        <begin position="33"/>
        <end position="68"/>
    </location>
</feature>
<dbReference type="Gene3D" id="3.40.50.300">
    <property type="entry name" value="P-loop containing nucleotide triphosphate hydrolases"/>
    <property type="match status" value="1"/>
</dbReference>
<dbReference type="GO" id="GO:0005525">
    <property type="term" value="F:GTP binding"/>
    <property type="evidence" value="ECO:0007669"/>
    <property type="project" value="UniProtKB-KW"/>
</dbReference>
<evidence type="ECO:0000313" key="15">
    <source>
        <dbReference type="EMBL" id="GMT07851.1"/>
    </source>
</evidence>
<dbReference type="InterPro" id="IPR050227">
    <property type="entry name" value="Rab"/>
</dbReference>
<dbReference type="InterPro" id="IPR001806">
    <property type="entry name" value="Small_GTPase"/>
</dbReference>
<gene>
    <name evidence="15" type="ORF">PENTCL1PPCAC_30025</name>
</gene>
<dbReference type="PROSITE" id="PS50222">
    <property type="entry name" value="EF_HAND_2"/>
    <property type="match status" value="1"/>
</dbReference>
<keyword evidence="6" id="KW-0677">Repeat</keyword>
<evidence type="ECO:0000256" key="11">
    <source>
        <dbReference type="ARBA" id="ARBA00053153"/>
    </source>
</evidence>
<evidence type="ECO:0000256" key="2">
    <source>
        <dbReference type="ARBA" id="ARBA00006270"/>
    </source>
</evidence>
<dbReference type="InterPro" id="IPR018247">
    <property type="entry name" value="EF_Hand_1_Ca_BS"/>
</dbReference>
<dbReference type="GO" id="GO:0005509">
    <property type="term" value="F:calcium ion binding"/>
    <property type="evidence" value="ECO:0007669"/>
    <property type="project" value="InterPro"/>
</dbReference>
<dbReference type="PROSITE" id="PS51421">
    <property type="entry name" value="RAS"/>
    <property type="match status" value="1"/>
</dbReference>
<evidence type="ECO:0000256" key="3">
    <source>
        <dbReference type="ARBA" id="ARBA00011738"/>
    </source>
</evidence>
<dbReference type="Gene3D" id="1.10.238.10">
    <property type="entry name" value="EF-hand"/>
    <property type="match status" value="1"/>
</dbReference>
<dbReference type="GO" id="GO:0003924">
    <property type="term" value="F:GTPase activity"/>
    <property type="evidence" value="ECO:0007669"/>
    <property type="project" value="InterPro"/>
</dbReference>
<dbReference type="CDD" id="cd00051">
    <property type="entry name" value="EFh"/>
    <property type="match status" value="1"/>
</dbReference>
<evidence type="ECO:0000256" key="7">
    <source>
        <dbReference type="ARBA" id="ARBA00022741"/>
    </source>
</evidence>
<dbReference type="GO" id="GO:0048471">
    <property type="term" value="C:perinuclear region of cytoplasm"/>
    <property type="evidence" value="ECO:0007669"/>
    <property type="project" value="UniProtKB-SubCell"/>
</dbReference>
<evidence type="ECO:0000256" key="5">
    <source>
        <dbReference type="ARBA" id="ARBA00022723"/>
    </source>
</evidence>
<evidence type="ECO:0000256" key="4">
    <source>
        <dbReference type="ARBA" id="ARBA00022490"/>
    </source>
</evidence>
<dbReference type="SMART" id="SM00174">
    <property type="entry name" value="RHO"/>
    <property type="match status" value="1"/>
</dbReference>
<comment type="caution">
    <text evidence="15">The sequence shown here is derived from an EMBL/GenBank/DDBJ whole genome shotgun (WGS) entry which is preliminary data.</text>
</comment>
<sequence length="636" mass="71813">MSEDQTASLFALCDTDNKGYLTEADLKTVCPQLDDNDIGFIFASLDTDGSGRIERDEFCTGFLGTLAKAENSGYNGMVRRASVLGVDRPRNLAMRSPDVENRYLRSLNEEEVYNSESDSLGTNSLDFGLPCQEDVLALYEQLQNAGHAQLLKKYERVVGSFCKELKDKKEENLRLQHVYESERDMYNRRMEEVETEIDQQLMIAERKARQEEHERLTREKEDMRLQMESEMREMRGNIERLQRMEHVLEKEGQKLSHQKELQSKLQEISTENHDLKRNLAENHVELAMIKSELAHVQADYEQRQNEFIAERRMIESKVDETENMQKQLQLLFDANRKLHDTNESLRDALDTRSSVFKQFNIRTPSPAYSRDGVSSRGLLEAEAAHSRALLTSASASGFLTDEDGDSGLFLQDGYLSSDLESERPRGDVVPLVGFNEANGPAERTFRIVMCGDASVGKSSLVMRIIKGTYTNNLPSTLGVDFHVKTVNVDGRNVALQLWDTAGQERFRSLCKSYFRRADGAILVYDVTSEQSFLHVRDWIETIKESVERHIPIILCGNKCDLRLTHGDAVSHADGSSMAAAMGSLFMETSALDGSNVEGAMLTLSRELMAVEDVEIRSTGVVLTQKPQKSGCFSCGK</sequence>
<feature type="coiled-coil region" evidence="13">
    <location>
        <begin position="176"/>
        <end position="306"/>
    </location>
</feature>
<keyword evidence="10" id="KW-0342">GTP-binding</keyword>
<dbReference type="SUPFAM" id="SSF47473">
    <property type="entry name" value="EF-hand"/>
    <property type="match status" value="1"/>
</dbReference>
<dbReference type="Proteomes" id="UP001432027">
    <property type="component" value="Unassembled WGS sequence"/>
</dbReference>
<dbReference type="PRINTS" id="PR00449">
    <property type="entry name" value="RASTRNSFRMNG"/>
</dbReference>
<reference evidence="15" key="1">
    <citation type="submission" date="2023-10" db="EMBL/GenBank/DDBJ databases">
        <title>Genome assembly of Pristionchus species.</title>
        <authorList>
            <person name="Yoshida K."/>
            <person name="Sommer R.J."/>
        </authorList>
    </citation>
    <scope>NUCLEOTIDE SEQUENCE</scope>
    <source>
        <strain evidence="15">RS0144</strain>
    </source>
</reference>
<dbReference type="AlphaFoldDB" id="A0AAV5UN64"/>
<evidence type="ECO:0000256" key="6">
    <source>
        <dbReference type="ARBA" id="ARBA00022737"/>
    </source>
</evidence>
<evidence type="ECO:0000313" key="16">
    <source>
        <dbReference type="Proteomes" id="UP001432027"/>
    </source>
</evidence>
<comment type="function">
    <text evidence="11">Binds GTP and GDP. Plays a role in uterine seam cell development.</text>
</comment>
<dbReference type="SUPFAM" id="SSF52540">
    <property type="entry name" value="P-loop containing nucleoside triphosphate hydrolases"/>
    <property type="match status" value="1"/>
</dbReference>
<comment type="subcellular location">
    <subcellularLocation>
        <location evidence="1">Cytoplasm</location>
        <location evidence="1">Perinuclear region</location>
    </subcellularLocation>
</comment>
<evidence type="ECO:0000256" key="13">
    <source>
        <dbReference type="SAM" id="Coils"/>
    </source>
</evidence>
<evidence type="ECO:0000256" key="8">
    <source>
        <dbReference type="ARBA" id="ARBA00022837"/>
    </source>
</evidence>
<dbReference type="PROSITE" id="PS51419">
    <property type="entry name" value="RAB"/>
    <property type="match status" value="1"/>
</dbReference>
<evidence type="ECO:0000259" key="14">
    <source>
        <dbReference type="PROSITE" id="PS50222"/>
    </source>
</evidence>
<dbReference type="PROSITE" id="PS00018">
    <property type="entry name" value="EF_HAND_1"/>
    <property type="match status" value="1"/>
</dbReference>
<dbReference type="InterPro" id="IPR002048">
    <property type="entry name" value="EF_hand_dom"/>
</dbReference>
<dbReference type="FunFam" id="1.10.238.10:FF:000551">
    <property type="entry name" value="Mutated in colorectal cancer isoform 1"/>
    <property type="match status" value="1"/>
</dbReference>
<keyword evidence="8" id="KW-0106">Calcium</keyword>
<evidence type="ECO:0000256" key="9">
    <source>
        <dbReference type="ARBA" id="ARBA00023054"/>
    </source>
</evidence>
<dbReference type="PROSITE" id="PS51417">
    <property type="entry name" value="ARF"/>
    <property type="match status" value="1"/>
</dbReference>
<protein>
    <recommendedName>
        <fullName evidence="12">Ras and EF-hand domain-containing protein homolog</fullName>
    </recommendedName>
</protein>
<dbReference type="SMART" id="SM00175">
    <property type="entry name" value="RAB"/>
    <property type="match status" value="1"/>
</dbReference>
<dbReference type="SMART" id="SM00176">
    <property type="entry name" value="RAN"/>
    <property type="match status" value="1"/>
</dbReference>
<accession>A0AAV5UN64</accession>
<dbReference type="NCBIfam" id="TIGR00231">
    <property type="entry name" value="small_GTP"/>
    <property type="match status" value="1"/>
</dbReference>
<dbReference type="PROSITE" id="PS51420">
    <property type="entry name" value="RHO"/>
    <property type="match status" value="1"/>
</dbReference>
<evidence type="ECO:0000256" key="10">
    <source>
        <dbReference type="ARBA" id="ARBA00023134"/>
    </source>
</evidence>
<comment type="subunit">
    <text evidence="3">Homodimer.</text>
</comment>
<dbReference type="CDD" id="cd00154">
    <property type="entry name" value="Rab"/>
    <property type="match status" value="1"/>
</dbReference>
<keyword evidence="4" id="KW-0963">Cytoplasm</keyword>
<organism evidence="15 16">
    <name type="scientific">Pristionchus entomophagus</name>
    <dbReference type="NCBI Taxonomy" id="358040"/>
    <lineage>
        <taxon>Eukaryota</taxon>
        <taxon>Metazoa</taxon>
        <taxon>Ecdysozoa</taxon>
        <taxon>Nematoda</taxon>
        <taxon>Chromadorea</taxon>
        <taxon>Rhabditida</taxon>
        <taxon>Rhabditina</taxon>
        <taxon>Diplogasteromorpha</taxon>
        <taxon>Diplogasteroidea</taxon>
        <taxon>Neodiplogasteridae</taxon>
        <taxon>Pristionchus</taxon>
    </lineage>
</organism>
<dbReference type="PANTHER" id="PTHR47977">
    <property type="entry name" value="RAS-RELATED PROTEIN RAB"/>
    <property type="match status" value="1"/>
</dbReference>
<dbReference type="Pfam" id="PF00071">
    <property type="entry name" value="Ras"/>
    <property type="match status" value="1"/>
</dbReference>
<dbReference type="SMART" id="SM00054">
    <property type="entry name" value="EFh"/>
    <property type="match status" value="2"/>
</dbReference>
<keyword evidence="9 13" id="KW-0175">Coiled coil</keyword>
<dbReference type="SMART" id="SM00177">
    <property type="entry name" value="ARF"/>
    <property type="match status" value="1"/>
</dbReference>
<dbReference type="InterPro" id="IPR005225">
    <property type="entry name" value="Small_GTP-bd"/>
</dbReference>
<proteinExistence type="inferred from homology"/>
<dbReference type="SMART" id="SM00173">
    <property type="entry name" value="RAS"/>
    <property type="match status" value="1"/>
</dbReference>
<dbReference type="FunFam" id="3.40.50.300:FF:001348">
    <property type="entry name" value="Ras and EF-hand domain-containing protein"/>
    <property type="match status" value="1"/>
</dbReference>
<keyword evidence="5" id="KW-0479">Metal-binding</keyword>
<keyword evidence="16" id="KW-1185">Reference proteome</keyword>
<name>A0AAV5UN64_9BILA</name>
<evidence type="ECO:0000256" key="1">
    <source>
        <dbReference type="ARBA" id="ARBA00004556"/>
    </source>
</evidence>
<comment type="similarity">
    <text evidence="2">Belongs to the small GTPase superfamily. Rab family.</text>
</comment>
<dbReference type="Pfam" id="PF13499">
    <property type="entry name" value="EF-hand_7"/>
    <property type="match status" value="1"/>
</dbReference>
<evidence type="ECO:0000256" key="12">
    <source>
        <dbReference type="ARBA" id="ARBA00074490"/>
    </source>
</evidence>